<evidence type="ECO:0000256" key="1">
    <source>
        <dbReference type="SAM" id="SignalP"/>
    </source>
</evidence>
<organism evidence="2 3">
    <name type="scientific">Agrobacterium tumefaciens str. Kerr 14</name>
    <dbReference type="NCBI Taxonomy" id="1183424"/>
    <lineage>
        <taxon>Bacteria</taxon>
        <taxon>Pseudomonadati</taxon>
        <taxon>Pseudomonadota</taxon>
        <taxon>Alphaproteobacteria</taxon>
        <taxon>Hyphomicrobiales</taxon>
        <taxon>Rhizobiaceae</taxon>
        <taxon>Rhizobium/Agrobacterium group</taxon>
        <taxon>Agrobacterium</taxon>
        <taxon>Agrobacterium tumefaciens complex</taxon>
    </lineage>
</organism>
<name>A0A1S7NII5_AGRTU</name>
<dbReference type="RefSeq" id="WP_080865677.1">
    <property type="nucleotide sequence ID" value="NZ_LT009730.1"/>
</dbReference>
<dbReference type="AlphaFoldDB" id="A0A1S7NII5"/>
<evidence type="ECO:0000313" key="2">
    <source>
        <dbReference type="EMBL" id="CUX07623.1"/>
    </source>
</evidence>
<evidence type="ECO:0000313" key="3">
    <source>
        <dbReference type="Proteomes" id="UP000191897"/>
    </source>
</evidence>
<keyword evidence="1" id="KW-0732">Signal</keyword>
<feature type="signal peptide" evidence="1">
    <location>
        <begin position="1"/>
        <end position="24"/>
    </location>
</feature>
<accession>A0A1S7NII5</accession>
<gene>
    <name evidence="2" type="ORF">AGR4C_Cc10016</name>
</gene>
<dbReference type="EMBL" id="FBWC01000001">
    <property type="protein sequence ID" value="CUX07623.1"/>
    <property type="molecule type" value="Genomic_DNA"/>
</dbReference>
<reference evidence="2 3" key="1">
    <citation type="submission" date="2016-01" db="EMBL/GenBank/DDBJ databases">
        <authorList>
            <person name="Oliw E.H."/>
        </authorList>
    </citation>
    <scope>NUCLEOTIDE SEQUENCE [LARGE SCALE GENOMIC DNA]</scope>
    <source>
        <strain evidence="2 3">Kerr 14</strain>
    </source>
</reference>
<proteinExistence type="predicted"/>
<dbReference type="Proteomes" id="UP000191897">
    <property type="component" value="Unassembled WGS sequence"/>
</dbReference>
<sequence length="229" mass="25153">MGIQAKFLTVISILLMLVGGSAQAASPSPEETAELYYRAWLNFDRASMSRLNKEWGSSGSSPRYADMELVADPVAWQRKNRGMHSPKGTTNEQSEQFAKLWVASTKRVRCKAEPARIGAQTPTGVVVAQIRMNCSLPDVAPAFQRLKASANADEIGDRTRMPSARLMKQMVEATKAAPLTHKVNTEIQLFRGPEKAVWRVGSAENQSQTGIDRVSSVFLSQMVQSGLLQ</sequence>
<protein>
    <submittedName>
        <fullName evidence="2">Uncharacterized protein</fullName>
    </submittedName>
</protein>
<feature type="chain" id="PRO_5013386178" evidence="1">
    <location>
        <begin position="25"/>
        <end position="229"/>
    </location>
</feature>
<dbReference type="GeneID" id="97365651"/>